<dbReference type="OrthoDB" id="3216537at2759"/>
<protein>
    <submittedName>
        <fullName evidence="1">Uncharacterized protein</fullName>
    </submittedName>
</protein>
<gene>
    <name evidence="1" type="ORF">BT96DRAFT_1015620</name>
</gene>
<evidence type="ECO:0000313" key="1">
    <source>
        <dbReference type="EMBL" id="KAE9405397.1"/>
    </source>
</evidence>
<dbReference type="EMBL" id="ML769409">
    <property type="protein sequence ID" value="KAE9405397.1"/>
    <property type="molecule type" value="Genomic_DNA"/>
</dbReference>
<dbReference type="AlphaFoldDB" id="A0A6A4I8J6"/>
<organism evidence="1 2">
    <name type="scientific">Gymnopus androsaceus JB14</name>
    <dbReference type="NCBI Taxonomy" id="1447944"/>
    <lineage>
        <taxon>Eukaryota</taxon>
        <taxon>Fungi</taxon>
        <taxon>Dikarya</taxon>
        <taxon>Basidiomycota</taxon>
        <taxon>Agaricomycotina</taxon>
        <taxon>Agaricomycetes</taxon>
        <taxon>Agaricomycetidae</taxon>
        <taxon>Agaricales</taxon>
        <taxon>Marasmiineae</taxon>
        <taxon>Omphalotaceae</taxon>
        <taxon>Gymnopus</taxon>
    </lineage>
</organism>
<sequence>MVLAARDFAREIASAMEVEVVTELGPESARHRSRREMTRDQAPVMLRSLTLIMSKVVKREHVQEILPEYESEIHSSHPRSSGSTAGTLLSLDFGDFLTRRITLASEKSHIINAVRDLTKALEVKNVLLNLGIIRSLIESEFHLEHNSNLICFSDGFHTMYDRYGIFTYVPSDEILDNLIQLTEEKNNRWQETVNVVPTVDRKSRALTALNQRRILEGFHIRNHSSPPRLFPAIRTKVGHSAA</sequence>
<keyword evidence="2" id="KW-1185">Reference proteome</keyword>
<reference evidence="1" key="1">
    <citation type="journal article" date="2019" name="Environ. Microbiol.">
        <title>Fungal ecological strategies reflected in gene transcription - a case study of two litter decomposers.</title>
        <authorList>
            <person name="Barbi F."/>
            <person name="Kohler A."/>
            <person name="Barry K."/>
            <person name="Baskaran P."/>
            <person name="Daum C."/>
            <person name="Fauchery L."/>
            <person name="Ihrmark K."/>
            <person name="Kuo A."/>
            <person name="LaButti K."/>
            <person name="Lipzen A."/>
            <person name="Morin E."/>
            <person name="Grigoriev I.V."/>
            <person name="Henrissat B."/>
            <person name="Lindahl B."/>
            <person name="Martin F."/>
        </authorList>
    </citation>
    <scope>NUCLEOTIDE SEQUENCE</scope>
    <source>
        <strain evidence="1">JB14</strain>
    </source>
</reference>
<name>A0A6A4I8J6_9AGAR</name>
<dbReference type="Proteomes" id="UP000799118">
    <property type="component" value="Unassembled WGS sequence"/>
</dbReference>
<proteinExistence type="predicted"/>
<accession>A0A6A4I8J6</accession>
<evidence type="ECO:0000313" key="2">
    <source>
        <dbReference type="Proteomes" id="UP000799118"/>
    </source>
</evidence>